<name>A0A2M9V520_BACFG</name>
<dbReference type="CDD" id="cd05188">
    <property type="entry name" value="MDR"/>
    <property type="match status" value="1"/>
</dbReference>
<dbReference type="SUPFAM" id="SSF50129">
    <property type="entry name" value="GroES-like"/>
    <property type="match status" value="1"/>
</dbReference>
<keyword evidence="2" id="KW-0560">Oxidoreductase</keyword>
<dbReference type="Gene3D" id="3.90.180.10">
    <property type="entry name" value="Medium-chain alcohol dehydrogenases, catalytic domain"/>
    <property type="match status" value="1"/>
</dbReference>
<comment type="caution">
    <text evidence="2">The sequence shown here is derived from an EMBL/GenBank/DDBJ whole genome shotgun (WGS) entry which is preliminary data.</text>
</comment>
<evidence type="ECO:0000259" key="1">
    <source>
        <dbReference type="SMART" id="SM00829"/>
    </source>
</evidence>
<dbReference type="SUPFAM" id="SSF51735">
    <property type="entry name" value="NAD(P)-binding Rossmann-fold domains"/>
    <property type="match status" value="1"/>
</dbReference>
<reference evidence="2 3" key="1">
    <citation type="journal article" date="2017" name="MBio">
        <title>Gut Symbiont Bacteroides fragilis Secretes a Eukaryotic-Like Ubiquitin Protein That Mediates Intraspecies Antagonism.</title>
        <authorList>
            <person name="Chatzidaki-Livanis M."/>
            <person name="Coyne M.J."/>
            <person name="Roelofs K.G."/>
            <person name="Gentyala R.R."/>
            <person name="Caldwell J.M."/>
            <person name="Comstock L.E."/>
        </authorList>
    </citation>
    <scope>NUCLEOTIDE SEQUENCE [LARGE SCALE GENOMIC DNA]</scope>
    <source>
        <strain evidence="2 3">12905</strain>
    </source>
</reference>
<organism evidence="2 3">
    <name type="scientific">Bacteroides fragilis</name>
    <dbReference type="NCBI Taxonomy" id="817"/>
    <lineage>
        <taxon>Bacteria</taxon>
        <taxon>Pseudomonadati</taxon>
        <taxon>Bacteroidota</taxon>
        <taxon>Bacteroidia</taxon>
        <taxon>Bacteroidales</taxon>
        <taxon>Bacteroidaceae</taxon>
        <taxon>Bacteroides</taxon>
    </lineage>
</organism>
<dbReference type="AlphaFoldDB" id="A0A2M9V520"/>
<dbReference type="InterPro" id="IPR011032">
    <property type="entry name" value="GroES-like_sf"/>
</dbReference>
<dbReference type="EC" id="1.1.1.301" evidence="2"/>
<dbReference type="InterPro" id="IPR013154">
    <property type="entry name" value="ADH-like_N"/>
</dbReference>
<evidence type="ECO:0000313" key="2">
    <source>
        <dbReference type="EMBL" id="PJY73733.1"/>
    </source>
</evidence>
<dbReference type="SMART" id="SM00829">
    <property type="entry name" value="PKS_ER"/>
    <property type="match status" value="1"/>
</dbReference>
<dbReference type="PANTHER" id="PTHR45033:SF2">
    <property type="entry name" value="ZINC-TYPE ALCOHOL DEHYDROGENASE-LIKE PROTEIN C1773.06C"/>
    <property type="match status" value="1"/>
</dbReference>
<feature type="domain" description="Enoyl reductase (ER)" evidence="1">
    <location>
        <begin position="28"/>
        <end position="354"/>
    </location>
</feature>
<protein>
    <submittedName>
        <fullName evidence="2">D-arabitol-phosphate dehydrogenase</fullName>
        <ecNumber evidence="2">1.1.1.301</ecNumber>
    </submittedName>
</protein>
<proteinExistence type="predicted"/>
<dbReference type="RefSeq" id="WP_032568531.1">
    <property type="nucleotide sequence ID" value="NZ_JAQDLP010000009.1"/>
</dbReference>
<dbReference type="PANTHER" id="PTHR45033">
    <property type="match status" value="1"/>
</dbReference>
<evidence type="ECO:0000313" key="3">
    <source>
        <dbReference type="Proteomes" id="UP000231846"/>
    </source>
</evidence>
<sequence length="357" mass="40778">MKNIIVCDSNINKKDIEGYKVVIDGYEYLFALLDIPVNKYTDKISDQSVVVRVSAFSCNYRDKGILYNFLKKCKDYNLKESYYYSFLGSEFVGKVIKIGRNVRSFKIGDRVMSDNSYPFKVDGKIGGIVSNYASKRIQIFHESCLIKVPDSMSDIEAAAFSLTASTAHSMVSKSKLKEGDKVLVTSLFSNTSLGCLELLKNISGIKIYGLTTGYKEAQSLSEKFKIQKIFTPDDFYTATNKMNINFNVIIDPFPDIHINYLHSYLNYSSRYISCGMSSHQNEKIDFHKILYSLIVSNSQFIGNCLGLPYDLKAVINEYSHERYKVYVDSVYTGRQISDFINKSFNERHFGKVVYSYE</sequence>
<dbReference type="Proteomes" id="UP000231846">
    <property type="component" value="Unassembled WGS sequence"/>
</dbReference>
<dbReference type="EMBL" id="PDCW01000022">
    <property type="protein sequence ID" value="PJY73733.1"/>
    <property type="molecule type" value="Genomic_DNA"/>
</dbReference>
<gene>
    <name evidence="2" type="ORF">CQW34_03007</name>
</gene>
<accession>A0A2M9V520</accession>
<dbReference type="Pfam" id="PF08240">
    <property type="entry name" value="ADH_N"/>
    <property type="match status" value="1"/>
</dbReference>
<dbReference type="Gene3D" id="3.40.50.720">
    <property type="entry name" value="NAD(P)-binding Rossmann-like Domain"/>
    <property type="match status" value="1"/>
</dbReference>
<dbReference type="InterPro" id="IPR020843">
    <property type="entry name" value="ER"/>
</dbReference>
<dbReference type="InterPro" id="IPR052711">
    <property type="entry name" value="Zinc_ADH-like"/>
</dbReference>
<dbReference type="InterPro" id="IPR036291">
    <property type="entry name" value="NAD(P)-bd_dom_sf"/>
</dbReference>
<dbReference type="GO" id="GO:0016491">
    <property type="term" value="F:oxidoreductase activity"/>
    <property type="evidence" value="ECO:0007669"/>
    <property type="project" value="UniProtKB-KW"/>
</dbReference>